<sequence>MNWKRYLKRTNLIWLEIGLAVLLGAIAASQALADLAATFAIAGMIHRL</sequence>
<proteinExistence type="predicted"/>
<accession>A0A238YGD6</accession>
<dbReference type="Proteomes" id="UP000198417">
    <property type="component" value="Unassembled WGS sequence"/>
</dbReference>
<dbReference type="EMBL" id="FZNN01000017">
    <property type="protein sequence ID" value="SNR70316.1"/>
    <property type="molecule type" value="Genomic_DNA"/>
</dbReference>
<gene>
    <name evidence="1" type="ORF">SAMN06265370_11714</name>
</gene>
<dbReference type="RefSeq" id="WP_176439172.1">
    <property type="nucleotide sequence ID" value="NZ_FZNN01000017.1"/>
</dbReference>
<evidence type="ECO:0000313" key="2">
    <source>
        <dbReference type="Proteomes" id="UP000198417"/>
    </source>
</evidence>
<dbReference type="AlphaFoldDB" id="A0A238YGD6"/>
<protein>
    <submittedName>
        <fullName evidence="1">Uncharacterized protein</fullName>
    </submittedName>
</protein>
<keyword evidence="2" id="KW-1185">Reference proteome</keyword>
<evidence type="ECO:0000313" key="1">
    <source>
        <dbReference type="EMBL" id="SNR70316.1"/>
    </source>
</evidence>
<name>A0A238YGD6_9RHOB</name>
<organism evidence="1 2">
    <name type="scientific">Puniceibacterium sediminis</name>
    <dbReference type="NCBI Taxonomy" id="1608407"/>
    <lineage>
        <taxon>Bacteria</taxon>
        <taxon>Pseudomonadati</taxon>
        <taxon>Pseudomonadota</taxon>
        <taxon>Alphaproteobacteria</taxon>
        <taxon>Rhodobacterales</taxon>
        <taxon>Paracoccaceae</taxon>
        <taxon>Puniceibacterium</taxon>
    </lineage>
</organism>
<reference evidence="1 2" key="1">
    <citation type="submission" date="2017-06" db="EMBL/GenBank/DDBJ databases">
        <authorList>
            <person name="Kim H.J."/>
            <person name="Triplett B.A."/>
        </authorList>
    </citation>
    <scope>NUCLEOTIDE SEQUENCE [LARGE SCALE GENOMIC DNA]</scope>
    <source>
        <strain evidence="1 2">DSM 29052</strain>
    </source>
</reference>